<reference evidence="4" key="1">
    <citation type="submission" date="2021-03" db="EMBL/GenBank/DDBJ databases">
        <authorList>
            <person name="Tagirdzhanova G."/>
        </authorList>
    </citation>
    <scope>NUCLEOTIDE SEQUENCE</scope>
</reference>
<dbReference type="AlphaFoldDB" id="A0A8H3ERR7"/>
<proteinExistence type="predicted"/>
<gene>
    <name evidence="4" type="ORF">HETSPECPRED_008896</name>
</gene>
<protein>
    <submittedName>
        <fullName evidence="4">Uncharacterized protein</fullName>
    </submittedName>
</protein>
<keyword evidence="5" id="KW-1185">Reference proteome</keyword>
<feature type="chain" id="PRO_5034508058" evidence="3">
    <location>
        <begin position="27"/>
        <end position="286"/>
    </location>
</feature>
<evidence type="ECO:0000256" key="3">
    <source>
        <dbReference type="SAM" id="SignalP"/>
    </source>
</evidence>
<evidence type="ECO:0000313" key="4">
    <source>
        <dbReference type="EMBL" id="CAF9909253.1"/>
    </source>
</evidence>
<feature type="signal peptide" evidence="3">
    <location>
        <begin position="1"/>
        <end position="26"/>
    </location>
</feature>
<accession>A0A8H3ERR7</accession>
<comment type="caution">
    <text evidence="4">The sequence shown here is derived from an EMBL/GenBank/DDBJ whole genome shotgun (WGS) entry which is preliminary data.</text>
</comment>
<evidence type="ECO:0000313" key="5">
    <source>
        <dbReference type="Proteomes" id="UP000664521"/>
    </source>
</evidence>
<dbReference type="EMBL" id="CAJPDS010000007">
    <property type="protein sequence ID" value="CAF9909253.1"/>
    <property type="molecule type" value="Genomic_DNA"/>
</dbReference>
<keyword evidence="1" id="KW-0175">Coiled coil</keyword>
<organism evidence="4 5">
    <name type="scientific">Heterodermia speciosa</name>
    <dbReference type="NCBI Taxonomy" id="116794"/>
    <lineage>
        <taxon>Eukaryota</taxon>
        <taxon>Fungi</taxon>
        <taxon>Dikarya</taxon>
        <taxon>Ascomycota</taxon>
        <taxon>Pezizomycotina</taxon>
        <taxon>Lecanoromycetes</taxon>
        <taxon>OSLEUM clade</taxon>
        <taxon>Lecanoromycetidae</taxon>
        <taxon>Caliciales</taxon>
        <taxon>Physciaceae</taxon>
        <taxon>Heterodermia</taxon>
    </lineage>
</organism>
<feature type="coiled-coil region" evidence="1">
    <location>
        <begin position="193"/>
        <end position="227"/>
    </location>
</feature>
<name>A0A8H3ERR7_9LECA</name>
<feature type="region of interest" description="Disordered" evidence="2">
    <location>
        <begin position="55"/>
        <end position="95"/>
    </location>
</feature>
<sequence length="286" mass="32221">MYHCRELLSFVVGMLVILITPPGVEHGLAALEEVFGSLPAPRTFPLAFFTPTFTSSNPPTATAEPTPGNPTTPTKNPFSNPDPDSASEPLETPAAESKRESVWPLLWEFLKIRLLAWADLEIRIFELFEAVADDHAIFEQRREDLRRDIEHMAPEHPQIAAADAEEDGFPALTYSYRVICDLQVKSTALKRALRSYKRKDEEMQNGKNALKEKYKRSKAKVLELEKKLALAGNMVRELHHTSAGRAQRAYQLQVANDNLRGLLARYQGYHPASQNHQYYQGYGGGM</sequence>
<evidence type="ECO:0000256" key="2">
    <source>
        <dbReference type="SAM" id="MobiDB-lite"/>
    </source>
</evidence>
<keyword evidence="3" id="KW-0732">Signal</keyword>
<dbReference type="Proteomes" id="UP000664521">
    <property type="component" value="Unassembled WGS sequence"/>
</dbReference>
<evidence type="ECO:0000256" key="1">
    <source>
        <dbReference type="SAM" id="Coils"/>
    </source>
</evidence>
<feature type="compositionally biased region" description="Low complexity" evidence="2">
    <location>
        <begin position="55"/>
        <end position="77"/>
    </location>
</feature>